<protein>
    <submittedName>
        <fullName evidence="3">Uncharacterized protein</fullName>
    </submittedName>
</protein>
<feature type="compositionally biased region" description="Pro residues" evidence="1">
    <location>
        <begin position="21"/>
        <end position="46"/>
    </location>
</feature>
<dbReference type="WBParaSite" id="Pan_g18487.t1">
    <property type="protein sequence ID" value="Pan_g18487.t1"/>
    <property type="gene ID" value="Pan_g18487"/>
</dbReference>
<feature type="region of interest" description="Disordered" evidence="1">
    <location>
        <begin position="21"/>
        <end position="83"/>
    </location>
</feature>
<evidence type="ECO:0000256" key="1">
    <source>
        <dbReference type="SAM" id="MobiDB-lite"/>
    </source>
</evidence>
<dbReference type="Proteomes" id="UP000492821">
    <property type="component" value="Unassembled WGS sequence"/>
</dbReference>
<name>A0A7E4VA44_PANRE</name>
<dbReference type="AlphaFoldDB" id="A0A7E4VA44"/>
<reference evidence="3" key="2">
    <citation type="submission" date="2020-10" db="UniProtKB">
        <authorList>
            <consortium name="WormBaseParasite"/>
        </authorList>
    </citation>
    <scope>IDENTIFICATION</scope>
</reference>
<sequence>MLCVIFPFFCVHAGPPPPVPPQPHYAPQHPPPPSANNPFAQPPPAAAPQQVDHSAYSNPFGYPPASEAYASAPQPVPAQPNQQGHLGIYESTPYCKFLEEVYSTFLGEFSLKINETTLRVIPGFTGSCFFAPGGNFGWGDECRTQNFVKAPKI</sequence>
<feature type="compositionally biased region" description="Low complexity" evidence="1">
    <location>
        <begin position="63"/>
        <end position="83"/>
    </location>
</feature>
<organism evidence="2 3">
    <name type="scientific">Panagrellus redivivus</name>
    <name type="common">Microworm</name>
    <dbReference type="NCBI Taxonomy" id="6233"/>
    <lineage>
        <taxon>Eukaryota</taxon>
        <taxon>Metazoa</taxon>
        <taxon>Ecdysozoa</taxon>
        <taxon>Nematoda</taxon>
        <taxon>Chromadorea</taxon>
        <taxon>Rhabditida</taxon>
        <taxon>Tylenchina</taxon>
        <taxon>Panagrolaimomorpha</taxon>
        <taxon>Panagrolaimoidea</taxon>
        <taxon>Panagrolaimidae</taxon>
        <taxon>Panagrellus</taxon>
    </lineage>
</organism>
<evidence type="ECO:0000313" key="2">
    <source>
        <dbReference type="Proteomes" id="UP000492821"/>
    </source>
</evidence>
<keyword evidence="2" id="KW-1185">Reference proteome</keyword>
<evidence type="ECO:0000313" key="3">
    <source>
        <dbReference type="WBParaSite" id="Pan_g18487.t1"/>
    </source>
</evidence>
<proteinExistence type="predicted"/>
<accession>A0A7E4VA44</accession>
<reference evidence="2" key="1">
    <citation type="journal article" date="2013" name="Genetics">
        <title>The draft genome and transcriptome of Panagrellus redivivus are shaped by the harsh demands of a free-living lifestyle.</title>
        <authorList>
            <person name="Srinivasan J."/>
            <person name="Dillman A.R."/>
            <person name="Macchietto M.G."/>
            <person name="Heikkinen L."/>
            <person name="Lakso M."/>
            <person name="Fracchia K.M."/>
            <person name="Antoshechkin I."/>
            <person name="Mortazavi A."/>
            <person name="Wong G."/>
            <person name="Sternberg P.W."/>
        </authorList>
    </citation>
    <scope>NUCLEOTIDE SEQUENCE [LARGE SCALE GENOMIC DNA]</scope>
    <source>
        <strain evidence="2">MT8872</strain>
    </source>
</reference>